<evidence type="ECO:0000313" key="3">
    <source>
        <dbReference type="Proteomes" id="UP001201873"/>
    </source>
</evidence>
<evidence type="ECO:0000256" key="1">
    <source>
        <dbReference type="SAM" id="MobiDB-lite"/>
    </source>
</evidence>
<reference evidence="2 3" key="1">
    <citation type="submission" date="2022-04" db="EMBL/GenBank/DDBJ databases">
        <title>Genome diversity in the genus Frankia.</title>
        <authorList>
            <person name="Carlos-Shanley C."/>
            <person name="Hahn D."/>
        </authorList>
    </citation>
    <scope>NUCLEOTIDE SEQUENCE [LARGE SCALE GENOMIC DNA]</scope>
    <source>
        <strain evidence="2 3">Ag45/Mut15</strain>
    </source>
</reference>
<feature type="region of interest" description="Disordered" evidence="1">
    <location>
        <begin position="1"/>
        <end position="20"/>
    </location>
</feature>
<feature type="compositionally biased region" description="Basic and acidic residues" evidence="1">
    <location>
        <begin position="1"/>
        <end position="11"/>
    </location>
</feature>
<evidence type="ECO:0000313" key="2">
    <source>
        <dbReference type="EMBL" id="MCK9874648.1"/>
    </source>
</evidence>
<proteinExistence type="predicted"/>
<protein>
    <submittedName>
        <fullName evidence="2">CYTH domain-containing protein</fullName>
    </submittedName>
</protein>
<dbReference type="RefSeq" id="WP_248823279.1">
    <property type="nucleotide sequence ID" value="NZ_JALKFT010000002.1"/>
</dbReference>
<dbReference type="SUPFAM" id="SSF55154">
    <property type="entry name" value="CYTH-like phosphatases"/>
    <property type="match status" value="1"/>
</dbReference>
<dbReference type="Gene3D" id="2.40.320.10">
    <property type="entry name" value="Hypothetical Protein Pfu-838710-001"/>
    <property type="match status" value="1"/>
</dbReference>
<dbReference type="Proteomes" id="UP001201873">
    <property type="component" value="Unassembled WGS sequence"/>
</dbReference>
<organism evidence="2 3">
    <name type="scientific">Frankia umida</name>
    <dbReference type="NCBI Taxonomy" id="573489"/>
    <lineage>
        <taxon>Bacteria</taxon>
        <taxon>Bacillati</taxon>
        <taxon>Actinomycetota</taxon>
        <taxon>Actinomycetes</taxon>
        <taxon>Frankiales</taxon>
        <taxon>Frankiaceae</taxon>
        <taxon>Frankia</taxon>
    </lineage>
</organism>
<gene>
    <name evidence="2" type="ORF">MXD59_02420</name>
</gene>
<comment type="caution">
    <text evidence="2">The sequence shown here is derived from an EMBL/GenBank/DDBJ whole genome shotgun (WGS) entry which is preliminary data.</text>
</comment>
<dbReference type="InterPro" id="IPR033469">
    <property type="entry name" value="CYTH-like_dom_sf"/>
</dbReference>
<dbReference type="EMBL" id="JALKFT010000002">
    <property type="protein sequence ID" value="MCK9874648.1"/>
    <property type="molecule type" value="Genomic_DNA"/>
</dbReference>
<accession>A0ABT0JSV4</accession>
<sequence>MAESRGRDSRGRTASARQPARARAAQQFWQLSDDQLAKLLDLAAQVDRLELKLTVPPHAHEAVWDALDLTFPRTPTHRVYYLDTPDRALHRRGMILRVRRSSSGADDSVVKLRPVVPRGLPAQLRQRRDFVVEVDGMPGGYVCSGALKSRLDARVAKRAVNGRRSLRALFTEPQLRLVRTRLKGGPDVDDLRVLGPVRAYRRTLGIAGHDRPLLAERWVFPDESEILELSTRCAPDAALRAAASTATVLGDHGIDLGGRQQTKTRATLDYFTGQRRTT</sequence>
<keyword evidence="3" id="KW-1185">Reference proteome</keyword>
<name>A0ABT0JSV4_9ACTN</name>